<protein>
    <submittedName>
        <fullName evidence="1">Stress response protein nst1</fullName>
    </submittedName>
</protein>
<accession>A0A8X6K4U4</accession>
<dbReference type="OrthoDB" id="6504160at2759"/>
<sequence length="116" mass="13247">MRFQISFKTPVRPKLKTPKSSANKNRIVEGVEDKFLASYTVSVKLNGHQMPLLRDTSASIDFICRKYITPHMFTGEIIWVQQPLDENPVCLPLADVIRNELDKGRYIMGNNKAVLL</sequence>
<evidence type="ECO:0000313" key="1">
    <source>
        <dbReference type="EMBL" id="GFS66486.1"/>
    </source>
</evidence>
<dbReference type="AlphaFoldDB" id="A0A8X6K4U4"/>
<dbReference type="EMBL" id="BMAV01028243">
    <property type="protein sequence ID" value="GFS66486.1"/>
    <property type="molecule type" value="Genomic_DNA"/>
</dbReference>
<dbReference type="Proteomes" id="UP000886998">
    <property type="component" value="Unassembled WGS sequence"/>
</dbReference>
<keyword evidence="2" id="KW-1185">Reference proteome</keyword>
<gene>
    <name evidence="1" type="primary">X975_03469</name>
    <name evidence="1" type="ORF">TNIN_255981</name>
</gene>
<comment type="caution">
    <text evidence="1">The sequence shown here is derived from an EMBL/GenBank/DDBJ whole genome shotgun (WGS) entry which is preliminary data.</text>
</comment>
<organism evidence="1 2">
    <name type="scientific">Trichonephila inaurata madagascariensis</name>
    <dbReference type="NCBI Taxonomy" id="2747483"/>
    <lineage>
        <taxon>Eukaryota</taxon>
        <taxon>Metazoa</taxon>
        <taxon>Ecdysozoa</taxon>
        <taxon>Arthropoda</taxon>
        <taxon>Chelicerata</taxon>
        <taxon>Arachnida</taxon>
        <taxon>Araneae</taxon>
        <taxon>Araneomorphae</taxon>
        <taxon>Entelegynae</taxon>
        <taxon>Araneoidea</taxon>
        <taxon>Nephilidae</taxon>
        <taxon>Trichonephila</taxon>
        <taxon>Trichonephila inaurata</taxon>
    </lineage>
</organism>
<evidence type="ECO:0000313" key="2">
    <source>
        <dbReference type="Proteomes" id="UP000886998"/>
    </source>
</evidence>
<reference evidence="1" key="1">
    <citation type="submission" date="2020-08" db="EMBL/GenBank/DDBJ databases">
        <title>Multicomponent nature underlies the extraordinary mechanical properties of spider dragline silk.</title>
        <authorList>
            <person name="Kono N."/>
            <person name="Nakamura H."/>
            <person name="Mori M."/>
            <person name="Yoshida Y."/>
            <person name="Ohtoshi R."/>
            <person name="Malay A.D."/>
            <person name="Moran D.A.P."/>
            <person name="Tomita M."/>
            <person name="Numata K."/>
            <person name="Arakawa K."/>
        </authorList>
    </citation>
    <scope>NUCLEOTIDE SEQUENCE</scope>
</reference>
<name>A0A8X6K4U4_9ARAC</name>
<proteinExistence type="predicted"/>